<gene>
    <name evidence="2" type="ORF">L227DRAFT_612302</name>
</gene>
<evidence type="ECO:0000256" key="1">
    <source>
        <dbReference type="SAM" id="MobiDB-lite"/>
    </source>
</evidence>
<reference evidence="2" key="1">
    <citation type="journal article" date="2018" name="Genome Biol. Evol.">
        <title>Genomics and development of Lentinus tigrinus, a white-rot wood-decaying mushroom with dimorphic fruiting bodies.</title>
        <authorList>
            <person name="Wu B."/>
            <person name="Xu Z."/>
            <person name="Knudson A."/>
            <person name="Carlson A."/>
            <person name="Chen N."/>
            <person name="Kovaka S."/>
            <person name="LaButti K."/>
            <person name="Lipzen A."/>
            <person name="Pennachio C."/>
            <person name="Riley R."/>
            <person name="Schakwitz W."/>
            <person name="Umezawa K."/>
            <person name="Ohm R.A."/>
            <person name="Grigoriev I.V."/>
            <person name="Nagy L.G."/>
            <person name="Gibbons J."/>
            <person name="Hibbett D."/>
        </authorList>
    </citation>
    <scope>NUCLEOTIDE SEQUENCE [LARGE SCALE GENOMIC DNA]</scope>
    <source>
        <strain evidence="2">ALCF2SS1-6</strain>
    </source>
</reference>
<name>A0A5C2S586_9APHY</name>
<feature type="compositionally biased region" description="Pro residues" evidence="1">
    <location>
        <begin position="54"/>
        <end position="67"/>
    </location>
</feature>
<sequence>MDVRNAGGSRQAARPRAIRDVERLPAPLRLLLDHLRAPNTTPACHPRKVERLLPPPLAASRSPPPSSQYPHQPDDAAAPFGPIANASDVADTVGIAALLVQTGAGGNIPNRRPLAEEAEKLDDALFDCGEHNSNLHIVPGSILSGRGVAQHSLSVFRVQAEFDEREKLVTPAAPSSPLTPSSTTTPLSNMMLQVEAHKTLAAVWEANSDQNKMTYGDLRAALKTLGFKSQSRQGTTIFFPGGPKRRAAGRKCWAAFEETRGEAEIVKPKVLARWRLELYELYGWSNETFAIQNTDTEAQENGPEGAEA</sequence>
<dbReference type="EMBL" id="ML122272">
    <property type="protein sequence ID" value="RPD58903.1"/>
    <property type="molecule type" value="Genomic_DNA"/>
</dbReference>
<dbReference type="AlphaFoldDB" id="A0A5C2S586"/>
<protein>
    <submittedName>
        <fullName evidence="2">Uncharacterized protein</fullName>
    </submittedName>
</protein>
<organism evidence="2 3">
    <name type="scientific">Lentinus tigrinus ALCF2SS1-6</name>
    <dbReference type="NCBI Taxonomy" id="1328759"/>
    <lineage>
        <taxon>Eukaryota</taxon>
        <taxon>Fungi</taxon>
        <taxon>Dikarya</taxon>
        <taxon>Basidiomycota</taxon>
        <taxon>Agaricomycotina</taxon>
        <taxon>Agaricomycetes</taxon>
        <taxon>Polyporales</taxon>
        <taxon>Polyporaceae</taxon>
        <taxon>Lentinus</taxon>
    </lineage>
</organism>
<keyword evidence="3" id="KW-1185">Reference proteome</keyword>
<evidence type="ECO:0000313" key="3">
    <source>
        <dbReference type="Proteomes" id="UP000313359"/>
    </source>
</evidence>
<feature type="region of interest" description="Disordered" evidence="1">
    <location>
        <begin position="54"/>
        <end position="78"/>
    </location>
</feature>
<accession>A0A5C2S586</accession>
<evidence type="ECO:0000313" key="2">
    <source>
        <dbReference type="EMBL" id="RPD58903.1"/>
    </source>
</evidence>
<feature type="region of interest" description="Disordered" evidence="1">
    <location>
        <begin position="1"/>
        <end position="20"/>
    </location>
</feature>
<proteinExistence type="predicted"/>
<dbReference type="Proteomes" id="UP000313359">
    <property type="component" value="Unassembled WGS sequence"/>
</dbReference>